<dbReference type="EMBL" id="MHLO01000015">
    <property type="protein sequence ID" value="OGZ12775.1"/>
    <property type="molecule type" value="Genomic_DNA"/>
</dbReference>
<dbReference type="STRING" id="1798664.A3C93_05415"/>
<reference evidence="1 2" key="1">
    <citation type="journal article" date="2016" name="Nat. Commun.">
        <title>Thousands of microbial genomes shed light on interconnected biogeochemical processes in an aquifer system.</title>
        <authorList>
            <person name="Anantharaman K."/>
            <person name="Brown C.T."/>
            <person name="Hug L.A."/>
            <person name="Sharon I."/>
            <person name="Castelle C.J."/>
            <person name="Probst A.J."/>
            <person name="Thomas B.C."/>
            <person name="Singh A."/>
            <person name="Wilkins M.J."/>
            <person name="Karaoz U."/>
            <person name="Brodie E.L."/>
            <person name="Williams K.H."/>
            <person name="Hubbard S.S."/>
            <person name="Banfield J.F."/>
        </authorList>
    </citation>
    <scope>NUCLEOTIDE SEQUENCE [LARGE SCALE GENOMIC DNA]</scope>
</reference>
<evidence type="ECO:0000313" key="1">
    <source>
        <dbReference type="EMBL" id="OGZ12775.1"/>
    </source>
</evidence>
<sequence length="76" mass="8276">MEKAICLAIEKTHGISRGTPEAWLTASNAKTLLHSSIIAYRHAKNGAVSGKCGQDSTAPRKDRTDGQVYIDLLFYV</sequence>
<dbReference type="AlphaFoldDB" id="A0A1G2DGK5"/>
<evidence type="ECO:0000313" key="2">
    <source>
        <dbReference type="Proteomes" id="UP000178636"/>
    </source>
</evidence>
<organism evidence="1 2">
    <name type="scientific">Candidatus Lloydbacteria bacterium RIFCSPHIGHO2_02_FULL_54_17</name>
    <dbReference type="NCBI Taxonomy" id="1798664"/>
    <lineage>
        <taxon>Bacteria</taxon>
        <taxon>Candidatus Lloydiibacteriota</taxon>
    </lineage>
</organism>
<comment type="caution">
    <text evidence="1">The sequence shown here is derived from an EMBL/GenBank/DDBJ whole genome shotgun (WGS) entry which is preliminary data.</text>
</comment>
<dbReference type="Proteomes" id="UP000178636">
    <property type="component" value="Unassembled WGS sequence"/>
</dbReference>
<proteinExistence type="predicted"/>
<name>A0A1G2DGK5_9BACT</name>
<gene>
    <name evidence="1" type="ORF">A3C93_05415</name>
</gene>
<protein>
    <submittedName>
        <fullName evidence="1">Uncharacterized protein</fullName>
    </submittedName>
</protein>
<accession>A0A1G2DGK5</accession>